<dbReference type="STRING" id="29845.A0A1V6RK77"/>
<dbReference type="GO" id="GO:0005739">
    <property type="term" value="C:mitochondrion"/>
    <property type="evidence" value="ECO:0007669"/>
    <property type="project" value="TreeGrafter"/>
</dbReference>
<dbReference type="FunFam" id="1.10.1040.10:FF:000006">
    <property type="entry name" value="3-hydroxyisobutyrate dehydrogenase"/>
    <property type="match status" value="1"/>
</dbReference>
<keyword evidence="6" id="KW-0520">NAD</keyword>
<evidence type="ECO:0000313" key="11">
    <source>
        <dbReference type="EMBL" id="OQE02217.1"/>
    </source>
</evidence>
<dbReference type="Gene3D" id="1.10.1040.10">
    <property type="entry name" value="N-(1-d-carboxylethyl)-l-norvaline Dehydrogenase, domain 2"/>
    <property type="match status" value="1"/>
</dbReference>
<evidence type="ECO:0000256" key="3">
    <source>
        <dbReference type="ARBA" id="ARBA00012991"/>
    </source>
</evidence>
<dbReference type="OrthoDB" id="21615at2759"/>
<protein>
    <recommendedName>
        <fullName evidence="3">3-hydroxyisobutyrate dehydrogenase</fullName>
        <ecNumber evidence="3">1.1.1.31</ecNumber>
    </recommendedName>
</protein>
<evidence type="ECO:0000256" key="2">
    <source>
        <dbReference type="ARBA" id="ARBA00006013"/>
    </source>
</evidence>
<dbReference type="InterPro" id="IPR029154">
    <property type="entry name" value="HIBADH-like_NADP-bd"/>
</dbReference>
<dbReference type="Proteomes" id="UP000191518">
    <property type="component" value="Unassembled WGS sequence"/>
</dbReference>
<dbReference type="InterPro" id="IPR008927">
    <property type="entry name" value="6-PGluconate_DH-like_C_sf"/>
</dbReference>
<dbReference type="GO" id="GO:0008442">
    <property type="term" value="F:3-hydroxyisobutyrate dehydrogenase activity"/>
    <property type="evidence" value="ECO:0007669"/>
    <property type="project" value="UniProtKB-EC"/>
</dbReference>
<dbReference type="EC" id="1.1.1.31" evidence="3"/>
<keyword evidence="4" id="KW-0101">Branched-chain amino acid catabolism</keyword>
<proteinExistence type="inferred from homology"/>
<dbReference type="PIRSF" id="PIRSF000103">
    <property type="entry name" value="HIBADH"/>
    <property type="match status" value="1"/>
</dbReference>
<sequence>MTSYNALGFIGVGAMGKLMVRNLAQKTPSETKIYINDVNQAAVDELCLSYPESIVKCNTAKEVAEKSDIIFTMLPEGQHLKQVYLESENCISSTTLAGKILIDCSTIDTATCLEVRSNIQQSYPTASFYDAPVSGGILGAEKATLGIFIGCDKNDPNFEILTDILSMLGSKVIACGGPALGLVAKLANNYLSGTITIATAEAMNMGMRAGMDARILAQVITAGSGQNHIADKFNPVPGLCPQAPSSKGYRGGFHVSLMRKDMGLAREMAAQVGAKLVLGDIGLETYKLASEDPACAGLDSRVVYRYLGGNENWDQA</sequence>
<dbReference type="EMBL" id="MDYP01000040">
    <property type="protein sequence ID" value="OQE02217.1"/>
    <property type="molecule type" value="Genomic_DNA"/>
</dbReference>
<comment type="catalytic activity">
    <reaction evidence="7">
        <text>3-hydroxy-2-methylpropanoate + NAD(+) = 2-methyl-3-oxopropanoate + NADH + H(+)</text>
        <dbReference type="Rhea" id="RHEA:17681"/>
        <dbReference type="ChEBI" id="CHEBI:11805"/>
        <dbReference type="ChEBI" id="CHEBI:15378"/>
        <dbReference type="ChEBI" id="CHEBI:57540"/>
        <dbReference type="ChEBI" id="CHEBI:57700"/>
        <dbReference type="ChEBI" id="CHEBI:57945"/>
        <dbReference type="EC" id="1.1.1.31"/>
    </reaction>
</comment>
<dbReference type="Pfam" id="PF14833">
    <property type="entry name" value="NAD_binding_11"/>
    <property type="match status" value="1"/>
</dbReference>
<dbReference type="InterPro" id="IPR036291">
    <property type="entry name" value="NAD(P)-bd_dom_sf"/>
</dbReference>
<dbReference type="GO" id="GO:0050661">
    <property type="term" value="F:NADP binding"/>
    <property type="evidence" value="ECO:0007669"/>
    <property type="project" value="InterPro"/>
</dbReference>
<evidence type="ECO:0000256" key="6">
    <source>
        <dbReference type="ARBA" id="ARBA00023027"/>
    </source>
</evidence>
<dbReference type="GO" id="GO:0051287">
    <property type="term" value="F:NAD binding"/>
    <property type="evidence" value="ECO:0007669"/>
    <property type="project" value="InterPro"/>
</dbReference>
<dbReference type="SUPFAM" id="SSF48179">
    <property type="entry name" value="6-phosphogluconate dehydrogenase C-terminal domain-like"/>
    <property type="match status" value="1"/>
</dbReference>
<keyword evidence="12" id="KW-1185">Reference proteome</keyword>
<accession>A0A1V6RK77</accession>
<name>A0A1V6RK77_9EURO</name>
<dbReference type="SUPFAM" id="SSF51735">
    <property type="entry name" value="NAD(P)-binding Rossmann-fold domains"/>
    <property type="match status" value="1"/>
</dbReference>
<reference evidence="12" key="1">
    <citation type="journal article" date="2017" name="Nat. Microbiol.">
        <title>Global analysis of biosynthetic gene clusters reveals vast potential of secondary metabolite production in Penicillium species.</title>
        <authorList>
            <person name="Nielsen J.C."/>
            <person name="Grijseels S."/>
            <person name="Prigent S."/>
            <person name="Ji B."/>
            <person name="Dainat J."/>
            <person name="Nielsen K.F."/>
            <person name="Frisvad J.C."/>
            <person name="Workman M."/>
            <person name="Nielsen J."/>
        </authorList>
    </citation>
    <scope>NUCLEOTIDE SEQUENCE [LARGE SCALE GENOMIC DNA]</scope>
    <source>
        <strain evidence="12">IBT 29486</strain>
    </source>
</reference>
<dbReference type="Pfam" id="PF03446">
    <property type="entry name" value="NAD_binding_2"/>
    <property type="match status" value="1"/>
</dbReference>
<comment type="pathway">
    <text evidence="1">Amino-acid degradation; L-valine degradation.</text>
</comment>
<feature type="domain" description="3-hydroxyisobutyrate dehydrogenase-like NAD-binding" evidence="10">
    <location>
        <begin position="181"/>
        <end position="292"/>
    </location>
</feature>
<dbReference type="InterPro" id="IPR013328">
    <property type="entry name" value="6PGD_dom2"/>
</dbReference>
<dbReference type="InterPro" id="IPR006115">
    <property type="entry name" value="6PGDH_NADP-bd"/>
</dbReference>
<feature type="domain" description="6-phosphogluconate dehydrogenase NADP-binding" evidence="9">
    <location>
        <begin position="7"/>
        <end position="176"/>
    </location>
</feature>
<dbReference type="InterPro" id="IPR015815">
    <property type="entry name" value="HIBADH-related"/>
</dbReference>
<comment type="caution">
    <text evidence="11">The sequence shown here is derived from an EMBL/GenBank/DDBJ whole genome shotgun (WGS) entry which is preliminary data.</text>
</comment>
<dbReference type="AlphaFoldDB" id="A0A1V6RK77"/>
<evidence type="ECO:0000313" key="12">
    <source>
        <dbReference type="Proteomes" id="UP000191518"/>
    </source>
</evidence>
<dbReference type="Gene3D" id="3.40.50.720">
    <property type="entry name" value="NAD(P)-binding Rossmann-like Domain"/>
    <property type="match status" value="1"/>
</dbReference>
<evidence type="ECO:0000256" key="4">
    <source>
        <dbReference type="ARBA" id="ARBA00022456"/>
    </source>
</evidence>
<dbReference type="PANTHER" id="PTHR22981:SF81">
    <property type="entry name" value="DEHYDROGENASE, PUTATIVE-RELATED"/>
    <property type="match status" value="1"/>
</dbReference>
<organism evidence="11 12">
    <name type="scientific">Penicillium vulpinum</name>
    <dbReference type="NCBI Taxonomy" id="29845"/>
    <lineage>
        <taxon>Eukaryota</taxon>
        <taxon>Fungi</taxon>
        <taxon>Dikarya</taxon>
        <taxon>Ascomycota</taxon>
        <taxon>Pezizomycotina</taxon>
        <taxon>Eurotiomycetes</taxon>
        <taxon>Eurotiomycetidae</taxon>
        <taxon>Eurotiales</taxon>
        <taxon>Aspergillaceae</taxon>
        <taxon>Penicillium</taxon>
    </lineage>
</organism>
<evidence type="ECO:0000256" key="1">
    <source>
        <dbReference type="ARBA" id="ARBA00005109"/>
    </source>
</evidence>
<evidence type="ECO:0000259" key="9">
    <source>
        <dbReference type="Pfam" id="PF03446"/>
    </source>
</evidence>
<evidence type="ECO:0000256" key="5">
    <source>
        <dbReference type="ARBA" id="ARBA00023002"/>
    </source>
</evidence>
<comment type="similarity">
    <text evidence="2">Belongs to the HIBADH-related family. 3-hydroxyisobutyrate dehydrogenase subfamily.</text>
</comment>
<gene>
    <name evidence="11" type="ORF">PENVUL_c040G06797</name>
</gene>
<evidence type="ECO:0000259" key="10">
    <source>
        <dbReference type="Pfam" id="PF14833"/>
    </source>
</evidence>
<dbReference type="PANTHER" id="PTHR22981">
    <property type="entry name" value="3-HYDROXYISOBUTYRATE DEHYDROGENASE-RELATED"/>
    <property type="match status" value="1"/>
</dbReference>
<dbReference type="GO" id="GO:0006574">
    <property type="term" value="P:L-valine catabolic process"/>
    <property type="evidence" value="ECO:0007669"/>
    <property type="project" value="TreeGrafter"/>
</dbReference>
<evidence type="ECO:0000256" key="8">
    <source>
        <dbReference type="PIRSR" id="PIRSR000103-1"/>
    </source>
</evidence>
<keyword evidence="5" id="KW-0560">Oxidoreductase</keyword>
<feature type="active site" evidence="8">
    <location>
        <position position="185"/>
    </location>
</feature>
<evidence type="ECO:0000256" key="7">
    <source>
        <dbReference type="ARBA" id="ARBA00049197"/>
    </source>
</evidence>